<gene>
    <name evidence="1" type="ORF">F4820DRAFT_450971</name>
</gene>
<evidence type="ECO:0000313" key="1">
    <source>
        <dbReference type="EMBL" id="KAI4862401.1"/>
    </source>
</evidence>
<proteinExistence type="predicted"/>
<evidence type="ECO:0000313" key="2">
    <source>
        <dbReference type="Proteomes" id="UP001497700"/>
    </source>
</evidence>
<dbReference type="EMBL" id="MU393526">
    <property type="protein sequence ID" value="KAI4862401.1"/>
    <property type="molecule type" value="Genomic_DNA"/>
</dbReference>
<dbReference type="Proteomes" id="UP001497700">
    <property type="component" value="Unassembled WGS sequence"/>
</dbReference>
<keyword evidence="2" id="KW-1185">Reference proteome</keyword>
<name>A0ACB9YSL1_9PEZI</name>
<reference evidence="1 2" key="1">
    <citation type="journal article" date="2022" name="New Phytol.">
        <title>Ecological generalism drives hyperdiversity of secondary metabolite gene clusters in xylarialean endophytes.</title>
        <authorList>
            <person name="Franco M.E.E."/>
            <person name="Wisecaver J.H."/>
            <person name="Arnold A.E."/>
            <person name="Ju Y.M."/>
            <person name="Slot J.C."/>
            <person name="Ahrendt S."/>
            <person name="Moore L.P."/>
            <person name="Eastman K.E."/>
            <person name="Scott K."/>
            <person name="Konkel Z."/>
            <person name="Mondo S.J."/>
            <person name="Kuo A."/>
            <person name="Hayes R.D."/>
            <person name="Haridas S."/>
            <person name="Andreopoulos B."/>
            <person name="Riley R."/>
            <person name="LaButti K."/>
            <person name="Pangilinan J."/>
            <person name="Lipzen A."/>
            <person name="Amirebrahimi M."/>
            <person name="Yan J."/>
            <person name="Adam C."/>
            <person name="Keymanesh K."/>
            <person name="Ng V."/>
            <person name="Louie K."/>
            <person name="Northen T."/>
            <person name="Drula E."/>
            <person name="Henrissat B."/>
            <person name="Hsieh H.M."/>
            <person name="Youens-Clark K."/>
            <person name="Lutzoni F."/>
            <person name="Miadlikowska J."/>
            <person name="Eastwood D.C."/>
            <person name="Hamelin R.C."/>
            <person name="Grigoriev I.V."/>
            <person name="U'Ren J.M."/>
        </authorList>
    </citation>
    <scope>NUCLEOTIDE SEQUENCE [LARGE SCALE GENOMIC DNA]</scope>
    <source>
        <strain evidence="1 2">CBS 119005</strain>
    </source>
</reference>
<sequence>MDPVVGRLQAALASATNEITVAAANFNFDFSIVKYEAPKEFHPVGKLLSAKRKYEAEDGSCHIIARRLAALFAGVCPKCPELIKAYGQRASEIAGEATSKESKEHFDSVFSQYTGVDATSMWAAATSSKDADGSAIQVHLLACLLASMWEAPQAISIWVQIIAERRSEIALRLERGELMDYATAAAAAQQEIPRKQLAEWDASARSWLETANGIKRKERTQLKVILENIESPVPRQPTVYKNVVEVWKTASTTMDNLVSGIAQEVYAGTMSGTMAGTMIGLSAWHLYPDMHVFGKRNVQIKMHDSLIPAGGTLSLGCSPSATTPESGITWSLSLANLKFYGDPVESTAHMQGDSSRLTIEGFRVTLLGCVLRIWNIEPTQESITIRLLAALSLRLLGQLREWDNESRKDNGWYGNYVTALTLLEKAEAHYRDDELGSISFINLGKNRPEFRPKEYTKDNKKFGSRPFFGLLDSKIFLKCMRSPEDRVSALRRCGSRIEKLRNSPAIIRYKTAENEVHYTTLTDNSRWVDPDLTVPVGSAMRFDDADSCDGKTTSSHGDDRHGTAGSDKRESNEDGDYEDNILYAAFGSLNLSVEDDDGTQDGSEESCDDEYDYDESDDENDDNDPAPFTTLLFVSEGQSYRFYFGESDIAAIFVPVGYHGTSLPFFEPEDIFWALDQDVLTGNGRNFIATDAMIPWLSQFEYALRCLQGLSGPVISVRTLKNTSYTPKWVEELQSIFSTKKWDPTTPEILSVLAYFLGGCNIGPSELRNSTMGISYGNSIYVPTELLHDPLLSRTEHRSVTRILGNVGLPGLVIFSSVGNPKAASVDDTLWKVVNPNQFDGRPENHFGSTSMHLSFTQWERSLDMVSSQGQQDVQFTRKESVISVRESGRWIGDFDVMAALRSPHIYTLSPQAPCDHAGDSQPPNQRLRSIECWDELRECQSGLVVVRVHGNWLARLAVTAYLAQRADQCGDGGPRITLLPAKVCWICLEHDFHSNIYIY</sequence>
<accession>A0ACB9YSL1</accession>
<protein>
    <submittedName>
        <fullName evidence="1">Uncharacterized protein</fullName>
    </submittedName>
</protein>
<comment type="caution">
    <text evidence="1">The sequence shown here is derived from an EMBL/GenBank/DDBJ whole genome shotgun (WGS) entry which is preliminary data.</text>
</comment>
<organism evidence="1 2">
    <name type="scientific">Hypoxylon rubiginosum</name>
    <dbReference type="NCBI Taxonomy" id="110542"/>
    <lineage>
        <taxon>Eukaryota</taxon>
        <taxon>Fungi</taxon>
        <taxon>Dikarya</taxon>
        <taxon>Ascomycota</taxon>
        <taxon>Pezizomycotina</taxon>
        <taxon>Sordariomycetes</taxon>
        <taxon>Xylariomycetidae</taxon>
        <taxon>Xylariales</taxon>
        <taxon>Hypoxylaceae</taxon>
        <taxon>Hypoxylon</taxon>
    </lineage>
</organism>